<dbReference type="EMBL" id="JBHSPW010000002">
    <property type="protein sequence ID" value="MFC5892580.1"/>
    <property type="molecule type" value="Genomic_DNA"/>
</dbReference>
<dbReference type="RefSeq" id="WP_345088066.1">
    <property type="nucleotide sequence ID" value="NZ_BAAAWG010000013.1"/>
</dbReference>
<dbReference type="Gene3D" id="3.30.2390.20">
    <property type="entry name" value="Type VII secretion system EccB, repeat 1 domain"/>
    <property type="match status" value="1"/>
</dbReference>
<comment type="caution">
    <text evidence="2">The sequence shown here is derived from an EMBL/GenBank/DDBJ whole genome shotgun (WGS) entry which is preliminary data.</text>
</comment>
<keyword evidence="1" id="KW-0472">Membrane</keyword>
<accession>A0ABW1FF56</accession>
<keyword evidence="1" id="KW-0812">Transmembrane</keyword>
<dbReference type="NCBIfam" id="TIGR03919">
    <property type="entry name" value="T7SS_EccB"/>
    <property type="match status" value="1"/>
</dbReference>
<dbReference type="Pfam" id="PF05108">
    <property type="entry name" value="T7SS_ESX1_EccB"/>
    <property type="match status" value="1"/>
</dbReference>
<dbReference type="InterPro" id="IPR044857">
    <property type="entry name" value="T7SS_EccB_R1"/>
</dbReference>
<reference evidence="3" key="1">
    <citation type="journal article" date="2019" name="Int. J. Syst. Evol. Microbiol.">
        <title>The Global Catalogue of Microorganisms (GCM) 10K type strain sequencing project: providing services to taxonomists for standard genome sequencing and annotation.</title>
        <authorList>
            <consortium name="The Broad Institute Genomics Platform"/>
            <consortium name="The Broad Institute Genome Sequencing Center for Infectious Disease"/>
            <person name="Wu L."/>
            <person name="Ma J."/>
        </authorList>
    </citation>
    <scope>NUCLEOTIDE SEQUENCE [LARGE SCALE GENOMIC DNA]</scope>
    <source>
        <strain evidence="3">CGMCC 1.15809</strain>
    </source>
</reference>
<feature type="transmembrane region" description="Helical" evidence="1">
    <location>
        <begin position="41"/>
        <end position="61"/>
    </location>
</feature>
<evidence type="ECO:0000256" key="1">
    <source>
        <dbReference type="SAM" id="Phobius"/>
    </source>
</evidence>
<keyword evidence="1" id="KW-1133">Transmembrane helix</keyword>
<dbReference type="PANTHER" id="PTHR40765:SF2">
    <property type="entry name" value="ESX-2 SECRETION SYSTEM ATPASE ECCB2"/>
    <property type="match status" value="1"/>
</dbReference>
<dbReference type="PANTHER" id="PTHR40765">
    <property type="entry name" value="ESX-2 SECRETION SYSTEM ATPASE ECCB2"/>
    <property type="match status" value="1"/>
</dbReference>
<dbReference type="Proteomes" id="UP001596241">
    <property type="component" value="Unassembled WGS sequence"/>
</dbReference>
<evidence type="ECO:0000313" key="3">
    <source>
        <dbReference type="Proteomes" id="UP001596241"/>
    </source>
</evidence>
<gene>
    <name evidence="2" type="primary">eccB</name>
    <name evidence="2" type="ORF">ACFP3M_07085</name>
</gene>
<name>A0ABW1FF56_9ACTN</name>
<evidence type="ECO:0000313" key="2">
    <source>
        <dbReference type="EMBL" id="MFC5892580.1"/>
    </source>
</evidence>
<protein>
    <submittedName>
        <fullName evidence="2">Type VII secretion protein EccB</fullName>
    </submittedName>
</protein>
<dbReference type="InterPro" id="IPR007795">
    <property type="entry name" value="T7SS_EccB"/>
</dbReference>
<organism evidence="2 3">
    <name type="scientific">Streptomyces ramulosus</name>
    <dbReference type="NCBI Taxonomy" id="47762"/>
    <lineage>
        <taxon>Bacteria</taxon>
        <taxon>Bacillati</taxon>
        <taxon>Actinomycetota</taxon>
        <taxon>Actinomycetes</taxon>
        <taxon>Kitasatosporales</taxon>
        <taxon>Streptomycetaceae</taxon>
        <taxon>Streptomyces</taxon>
    </lineage>
</organism>
<sequence length="489" mass="49300">MQSRRDQVQAHLFVMSRLSAGMLRVEPDAADAPSARTKRGLIGGTVVAVLVGIGVALYGVISPGGATSWRKPGTLVLVDDSTTRYLYAGDALHPVLNEASAKLVAGDRMTVQHVSAASLGGTPHGAPVGIVGAPDSVPAPGALDTGAWLACAGHLTNPYGKKREVLSLAVGATEAGDALDDATGTLVTSPSGGVQLLWHGTRHRVHTEHGAHTSVGWAGVSPLHVKDEFLNTLTAGTDVDSPPVPDRGADGPELAGAPTRVGQLFTGSDGQHYVLRKEGLTPLTPLLFDLLRGDPRTQKDAYDGAPVQARAIGPADLSEHQASPGLGSSLAEGLPATAPRLVTAGATQSVCTKVTPGRGNKGPTTGIAVLDSKDVPAGAPNAQPGIQAACLPSDRVWVRPGSGVLVRSLSSAGAGATDYLVTDAGAAYPLSAGAAERFGYGQTQPATVPGQLVKLLPTGPRLDPARIAKGGIVPPASSATGCGPSGAGS</sequence>
<keyword evidence="3" id="KW-1185">Reference proteome</keyword>
<proteinExistence type="predicted"/>